<dbReference type="Gene3D" id="3.40.50.1100">
    <property type="match status" value="3"/>
</dbReference>
<dbReference type="RefSeq" id="WP_303679398.1">
    <property type="nucleotide sequence ID" value="NZ_MNTG01000005.1"/>
</dbReference>
<dbReference type="EMBL" id="MNTG01000005">
    <property type="protein sequence ID" value="OLA38910.1"/>
    <property type="molecule type" value="Genomic_DNA"/>
</dbReference>
<keyword evidence="2" id="KW-0663">Pyridoxal phosphate</keyword>
<organism evidence="4 5">
    <name type="scientific">Phascolarctobacterium succinatutens</name>
    <dbReference type="NCBI Taxonomy" id="626940"/>
    <lineage>
        <taxon>Bacteria</taxon>
        <taxon>Bacillati</taxon>
        <taxon>Bacillota</taxon>
        <taxon>Negativicutes</taxon>
        <taxon>Acidaminococcales</taxon>
        <taxon>Acidaminococcaceae</taxon>
        <taxon>Phascolarctobacterium</taxon>
    </lineage>
</organism>
<comment type="cofactor">
    <cofactor evidence="1">
        <name>pyridoxal 5'-phosphate</name>
        <dbReference type="ChEBI" id="CHEBI:597326"/>
    </cofactor>
</comment>
<dbReference type="InterPro" id="IPR019871">
    <property type="entry name" value="DiNH2propionate_NH3-lyase_sub"/>
</dbReference>
<protein>
    <submittedName>
        <fullName evidence="4">Diaminopropionate ammonia-lyase</fullName>
    </submittedName>
</protein>
<accession>A0A1Q6R9B8</accession>
<dbReference type="NCBIfam" id="TIGR03528">
    <property type="entry name" value="2_3_DAP_am_ly"/>
    <property type="match status" value="1"/>
</dbReference>
<dbReference type="CDD" id="cd00640">
    <property type="entry name" value="Trp-synth-beta_II"/>
    <property type="match status" value="1"/>
</dbReference>
<dbReference type="PANTHER" id="PTHR42937">
    <property type="match status" value="1"/>
</dbReference>
<dbReference type="InterPro" id="IPR036052">
    <property type="entry name" value="TrpB-like_PALP_sf"/>
</dbReference>
<evidence type="ECO:0000256" key="2">
    <source>
        <dbReference type="ARBA" id="ARBA00022898"/>
    </source>
</evidence>
<dbReference type="InterPro" id="IPR010081">
    <property type="entry name" value="DiNH2opropionate_NH3_lyase"/>
</dbReference>
<dbReference type="Pfam" id="PF00291">
    <property type="entry name" value="PALP"/>
    <property type="match status" value="1"/>
</dbReference>
<dbReference type="STRING" id="626940.BHW43_02605"/>
<dbReference type="GO" id="GO:0030170">
    <property type="term" value="F:pyridoxal phosphate binding"/>
    <property type="evidence" value="ECO:0007669"/>
    <property type="project" value="InterPro"/>
</dbReference>
<comment type="caution">
    <text evidence="4">The sequence shown here is derived from an EMBL/GenBank/DDBJ whole genome shotgun (WGS) entry which is preliminary data.</text>
</comment>
<evidence type="ECO:0000313" key="4">
    <source>
        <dbReference type="EMBL" id="OLA38910.1"/>
    </source>
</evidence>
<dbReference type="NCBIfam" id="NF006058">
    <property type="entry name" value="PRK08206.1"/>
    <property type="match status" value="1"/>
</dbReference>
<proteinExistence type="predicted"/>
<sequence length="403" mass="44014">MAELIHYLHQQKEDNLSGVNHYGYEQAEKVCRFHSSFPEYTVTPLVRLENLAKLFGVKDIYVKDESYRFGLNAFKVLGGSYAIACELAKRLQLPVEELTYDKLMAPEVKQKLGELIFVTATDGNHGRGVAWTASRLQQKAIVLMPKGTELARLEAIKAFGAEAYITDVNYDDTVRMARKIAAECGGIMVQDTSWEGYEDVPLHIMQGYTTMGYEIVQQLQGVRPTHVFLQAGVGAMAGAVAAFFADYYKADKPIITIVEPEKADCIFKTAKADDGKLHNVTGALDSIMAGLCCGEPCSLAWDMLRRYADNFASMPDEFAAYGMRVLGNPLSGDTAVVSGESGAAGLGFALLGRSDAQANSLLQLDESSVVLCISTEGDTAPAKYRSIVWSGEYCLDKLSGVEK</sequence>
<dbReference type="NCBIfam" id="TIGR01747">
    <property type="entry name" value="diampropi_NH3ly"/>
    <property type="match status" value="1"/>
</dbReference>
<keyword evidence="4" id="KW-0456">Lyase</keyword>
<dbReference type="InterPro" id="IPR001926">
    <property type="entry name" value="TrpB-like_PALP"/>
</dbReference>
<dbReference type="GO" id="GO:1901605">
    <property type="term" value="P:alpha-amino acid metabolic process"/>
    <property type="evidence" value="ECO:0007669"/>
    <property type="project" value="UniProtKB-ARBA"/>
</dbReference>
<name>A0A1Q6R9B8_9FIRM</name>
<dbReference type="PANTHER" id="PTHR42937:SF1">
    <property type="entry name" value="DIAMINOPROPIONATE AMMONIA-LYASE"/>
    <property type="match status" value="1"/>
</dbReference>
<evidence type="ECO:0000256" key="1">
    <source>
        <dbReference type="ARBA" id="ARBA00001933"/>
    </source>
</evidence>
<gene>
    <name evidence="4" type="ORF">BHW43_02605</name>
</gene>
<dbReference type="AlphaFoldDB" id="A0A1Q6R9B8"/>
<evidence type="ECO:0000259" key="3">
    <source>
        <dbReference type="Pfam" id="PF00291"/>
    </source>
</evidence>
<dbReference type="GO" id="GO:0008838">
    <property type="term" value="F:diaminopropionate ammonia-lyase activity"/>
    <property type="evidence" value="ECO:0007669"/>
    <property type="project" value="InterPro"/>
</dbReference>
<reference evidence="4 5" key="1">
    <citation type="journal article" date="2016" name="Nat. Biotechnol.">
        <title>Measurement of bacterial replication rates in microbial communities.</title>
        <authorList>
            <person name="Brown C.T."/>
            <person name="Olm M.R."/>
            <person name="Thomas B.C."/>
            <person name="Banfield J.F."/>
        </authorList>
    </citation>
    <scope>NUCLEOTIDE SEQUENCE [LARGE SCALE GENOMIC DNA]</scope>
    <source>
        <strain evidence="4">46_33</strain>
    </source>
</reference>
<feature type="domain" description="Tryptophan synthase beta chain-like PALP" evidence="3">
    <location>
        <begin position="39"/>
        <end position="373"/>
    </location>
</feature>
<evidence type="ECO:0000313" key="5">
    <source>
        <dbReference type="Proteomes" id="UP000186777"/>
    </source>
</evidence>
<dbReference type="Proteomes" id="UP000186777">
    <property type="component" value="Unassembled WGS sequence"/>
</dbReference>
<dbReference type="SUPFAM" id="SSF53686">
    <property type="entry name" value="Tryptophan synthase beta subunit-like PLP-dependent enzymes"/>
    <property type="match status" value="1"/>
</dbReference>